<dbReference type="InterPro" id="IPR001461">
    <property type="entry name" value="Aspartic_peptidase_A1"/>
</dbReference>
<feature type="domain" description="Peptidase A1" evidence="2">
    <location>
        <begin position="1"/>
        <end position="120"/>
    </location>
</feature>
<dbReference type="PANTHER" id="PTHR47966:SF45">
    <property type="entry name" value="PEPTIDASE A1 DOMAIN-CONTAINING PROTEIN"/>
    <property type="match status" value="1"/>
</dbReference>
<dbReference type="Proteomes" id="UP000252519">
    <property type="component" value="Unassembled WGS sequence"/>
</dbReference>
<proteinExistence type="inferred from homology"/>
<dbReference type="EMBL" id="JOJR01000103">
    <property type="protein sequence ID" value="RCN45402.1"/>
    <property type="molecule type" value="Genomic_DNA"/>
</dbReference>
<dbReference type="Pfam" id="PF00026">
    <property type="entry name" value="Asp"/>
    <property type="match status" value="1"/>
</dbReference>
<name>A0A368GLZ3_ANCCA</name>
<dbReference type="PANTHER" id="PTHR47966">
    <property type="entry name" value="BETA-SITE APP-CLEAVING ENZYME, ISOFORM A-RELATED"/>
    <property type="match status" value="1"/>
</dbReference>
<organism evidence="3 4">
    <name type="scientific">Ancylostoma caninum</name>
    <name type="common">Dog hookworm</name>
    <dbReference type="NCBI Taxonomy" id="29170"/>
    <lineage>
        <taxon>Eukaryota</taxon>
        <taxon>Metazoa</taxon>
        <taxon>Ecdysozoa</taxon>
        <taxon>Nematoda</taxon>
        <taxon>Chromadorea</taxon>
        <taxon>Rhabditida</taxon>
        <taxon>Rhabditina</taxon>
        <taxon>Rhabditomorpha</taxon>
        <taxon>Strongyloidea</taxon>
        <taxon>Ancylostomatidae</taxon>
        <taxon>Ancylostomatinae</taxon>
        <taxon>Ancylostoma</taxon>
    </lineage>
</organism>
<protein>
    <recommendedName>
        <fullName evidence="2">Peptidase A1 domain-containing protein</fullName>
    </recommendedName>
</protein>
<dbReference type="STRING" id="29170.A0A368GLZ3"/>
<dbReference type="OrthoDB" id="771136at2759"/>
<evidence type="ECO:0000259" key="2">
    <source>
        <dbReference type="PROSITE" id="PS51767"/>
    </source>
</evidence>
<dbReference type="PROSITE" id="PS51767">
    <property type="entry name" value="PEPTIDASE_A1"/>
    <property type="match status" value="1"/>
</dbReference>
<evidence type="ECO:0000256" key="1">
    <source>
        <dbReference type="ARBA" id="ARBA00007447"/>
    </source>
</evidence>
<dbReference type="AlphaFoldDB" id="A0A368GLZ3"/>
<comment type="caution">
    <text evidence="3">The sequence shown here is derived from an EMBL/GenBank/DDBJ whole genome shotgun (WGS) entry which is preliminary data.</text>
</comment>
<dbReference type="SUPFAM" id="SSF50630">
    <property type="entry name" value="Acid proteases"/>
    <property type="match status" value="1"/>
</dbReference>
<dbReference type="Gene3D" id="2.40.70.10">
    <property type="entry name" value="Acid Proteases"/>
    <property type="match status" value="1"/>
</dbReference>
<dbReference type="GO" id="GO:0004190">
    <property type="term" value="F:aspartic-type endopeptidase activity"/>
    <property type="evidence" value="ECO:0007669"/>
    <property type="project" value="InterPro"/>
</dbReference>
<keyword evidence="4" id="KW-1185">Reference proteome</keyword>
<evidence type="ECO:0000313" key="3">
    <source>
        <dbReference type="EMBL" id="RCN45402.1"/>
    </source>
</evidence>
<dbReference type="GO" id="GO:0005764">
    <property type="term" value="C:lysosome"/>
    <property type="evidence" value="ECO:0007669"/>
    <property type="project" value="TreeGrafter"/>
</dbReference>
<evidence type="ECO:0000313" key="4">
    <source>
        <dbReference type="Proteomes" id="UP000252519"/>
    </source>
</evidence>
<dbReference type="InterPro" id="IPR033121">
    <property type="entry name" value="PEPTIDASE_A1"/>
</dbReference>
<accession>A0A368GLZ3</accession>
<reference evidence="3 4" key="1">
    <citation type="submission" date="2014-10" db="EMBL/GenBank/DDBJ databases">
        <title>Draft genome of the hookworm Ancylostoma caninum.</title>
        <authorList>
            <person name="Mitreva M."/>
        </authorList>
    </citation>
    <scope>NUCLEOTIDE SEQUENCE [LARGE SCALE GENOMIC DNA]</scope>
    <source>
        <strain evidence="3 4">Baltimore</strain>
    </source>
</reference>
<dbReference type="GO" id="GO:0006508">
    <property type="term" value="P:proteolysis"/>
    <property type="evidence" value="ECO:0007669"/>
    <property type="project" value="InterPro"/>
</dbReference>
<gene>
    <name evidence="3" type="ORF">ANCCAN_08623</name>
</gene>
<comment type="similarity">
    <text evidence="1">Belongs to the peptidase A1 family.</text>
</comment>
<sequence length="120" mass="12858">MQLGSSFYSDGKEKNVDGGLVTYGGLDSKNCDSVIVYEPLIEPANWQLKLAAVSSANFRLEYGWSVISDTSSALIVAPLTIAARLASIFGAQCPVLFSSSCFLNCQRISLAVREGIALFI</sequence>
<dbReference type="Gene3D" id="2.60.40.1960">
    <property type="match status" value="1"/>
</dbReference>
<dbReference type="InterPro" id="IPR021109">
    <property type="entry name" value="Peptidase_aspartic_dom_sf"/>
</dbReference>